<gene>
    <name evidence="8" type="ORF">CDL12_24662</name>
</gene>
<dbReference type="Pfam" id="PF01429">
    <property type="entry name" value="MBD"/>
    <property type="match status" value="1"/>
</dbReference>
<dbReference type="InterPro" id="IPR001739">
    <property type="entry name" value="Methyl_CpG_DNA-bd"/>
</dbReference>
<evidence type="ECO:0000313" key="9">
    <source>
        <dbReference type="Proteomes" id="UP000231279"/>
    </source>
</evidence>
<dbReference type="PROSITE" id="PS50982">
    <property type="entry name" value="MBD"/>
    <property type="match status" value="1"/>
</dbReference>
<comment type="subcellular location">
    <subcellularLocation>
        <location evidence="1">Nucleus</location>
    </subcellularLocation>
</comment>
<dbReference type="SMART" id="SM00391">
    <property type="entry name" value="MBD"/>
    <property type="match status" value="1"/>
</dbReference>
<keyword evidence="2" id="KW-0805">Transcription regulation</keyword>
<reference evidence="9" key="1">
    <citation type="journal article" date="2018" name="Gigascience">
        <title>Genome assembly of the Pink Ipe (Handroanthus impetiginosus, Bignoniaceae), a highly valued, ecologically keystone Neotropical timber forest tree.</title>
        <authorList>
            <person name="Silva-Junior O.B."/>
            <person name="Grattapaglia D."/>
            <person name="Novaes E."/>
            <person name="Collevatti R.G."/>
        </authorList>
    </citation>
    <scope>NUCLEOTIDE SEQUENCE [LARGE SCALE GENOMIC DNA]</scope>
    <source>
        <strain evidence="9">cv. UFG-1</strain>
    </source>
</reference>
<feature type="region of interest" description="Disordered" evidence="6">
    <location>
        <begin position="154"/>
        <end position="197"/>
    </location>
</feature>
<sequence>MCESELPNPVPQPQDPPEKLSGASEDAVPPDPLLESGSYIDPGSNDSGAEFSEHQQNEQNQNVKFKPGSVIAATPISMVAPSGGSPEAKPTPRPAARRSMEEMAKRPSWLPEDWKIDLKVRTSGATAGLIDRYYIEPSGQRKFRSKNEVLQFLETGGTPKRKLNSGADDTPSGSSGKQKQKKSRAKQEKSEVINLDP</sequence>
<accession>A0A2G9GC10</accession>
<evidence type="ECO:0000313" key="8">
    <source>
        <dbReference type="EMBL" id="PIN02827.1"/>
    </source>
</evidence>
<dbReference type="EMBL" id="NKXS01005756">
    <property type="protein sequence ID" value="PIN02827.1"/>
    <property type="molecule type" value="Genomic_DNA"/>
</dbReference>
<dbReference type="SUPFAM" id="SSF54171">
    <property type="entry name" value="DNA-binding domain"/>
    <property type="match status" value="1"/>
</dbReference>
<evidence type="ECO:0000256" key="1">
    <source>
        <dbReference type="ARBA" id="ARBA00004123"/>
    </source>
</evidence>
<comment type="caution">
    <text evidence="8">The sequence shown here is derived from an EMBL/GenBank/DDBJ whole genome shotgun (WGS) entry which is preliminary data.</text>
</comment>
<dbReference type="GO" id="GO:0005634">
    <property type="term" value="C:nucleus"/>
    <property type="evidence" value="ECO:0007669"/>
    <property type="project" value="UniProtKB-SubCell"/>
</dbReference>
<evidence type="ECO:0000256" key="6">
    <source>
        <dbReference type="SAM" id="MobiDB-lite"/>
    </source>
</evidence>
<name>A0A2G9GC10_9LAMI</name>
<proteinExistence type="predicted"/>
<evidence type="ECO:0000256" key="3">
    <source>
        <dbReference type="ARBA" id="ARBA00023125"/>
    </source>
</evidence>
<evidence type="ECO:0000256" key="5">
    <source>
        <dbReference type="ARBA" id="ARBA00023242"/>
    </source>
</evidence>
<evidence type="ECO:0000259" key="7">
    <source>
        <dbReference type="PROSITE" id="PS50982"/>
    </source>
</evidence>
<dbReference type="AlphaFoldDB" id="A0A2G9GC10"/>
<dbReference type="STRING" id="429701.A0A2G9GC10"/>
<feature type="region of interest" description="Disordered" evidence="6">
    <location>
        <begin position="1"/>
        <end position="107"/>
    </location>
</feature>
<protein>
    <recommendedName>
        <fullName evidence="7">MBD domain-containing protein</fullName>
    </recommendedName>
</protein>
<keyword evidence="3" id="KW-0238">DNA-binding</keyword>
<dbReference type="Proteomes" id="UP000231279">
    <property type="component" value="Unassembled WGS sequence"/>
</dbReference>
<keyword evidence="5" id="KW-0539">Nucleus</keyword>
<feature type="domain" description="MBD" evidence="7">
    <location>
        <begin position="100"/>
        <end position="175"/>
    </location>
</feature>
<dbReference type="InterPro" id="IPR016177">
    <property type="entry name" value="DNA-bd_dom_sf"/>
</dbReference>
<evidence type="ECO:0000256" key="4">
    <source>
        <dbReference type="ARBA" id="ARBA00023163"/>
    </source>
</evidence>
<keyword evidence="9" id="KW-1185">Reference proteome</keyword>
<dbReference type="GO" id="GO:0003677">
    <property type="term" value="F:DNA binding"/>
    <property type="evidence" value="ECO:0007669"/>
    <property type="project" value="UniProtKB-KW"/>
</dbReference>
<dbReference type="Gene3D" id="3.30.890.10">
    <property type="entry name" value="Methyl-cpg-binding Protein 2, Chain A"/>
    <property type="match status" value="1"/>
</dbReference>
<dbReference type="PANTHER" id="PTHR12396:SF46">
    <property type="entry name" value="METHYL-CPG-BINDING DOMAIN-CONTAINING PROTEIN 6"/>
    <property type="match status" value="1"/>
</dbReference>
<evidence type="ECO:0000256" key="2">
    <source>
        <dbReference type="ARBA" id="ARBA00023015"/>
    </source>
</evidence>
<organism evidence="8 9">
    <name type="scientific">Handroanthus impetiginosus</name>
    <dbReference type="NCBI Taxonomy" id="429701"/>
    <lineage>
        <taxon>Eukaryota</taxon>
        <taxon>Viridiplantae</taxon>
        <taxon>Streptophyta</taxon>
        <taxon>Embryophyta</taxon>
        <taxon>Tracheophyta</taxon>
        <taxon>Spermatophyta</taxon>
        <taxon>Magnoliopsida</taxon>
        <taxon>eudicotyledons</taxon>
        <taxon>Gunneridae</taxon>
        <taxon>Pentapetalae</taxon>
        <taxon>asterids</taxon>
        <taxon>lamiids</taxon>
        <taxon>Lamiales</taxon>
        <taxon>Bignoniaceae</taxon>
        <taxon>Crescentiina</taxon>
        <taxon>Tabebuia alliance</taxon>
        <taxon>Handroanthus</taxon>
    </lineage>
</organism>
<keyword evidence="4" id="KW-0804">Transcription</keyword>
<dbReference type="PANTHER" id="PTHR12396">
    <property type="entry name" value="METHYL-CPG BINDING PROTEIN, MBD"/>
    <property type="match status" value="1"/>
</dbReference>
<dbReference type="OrthoDB" id="10072024at2759"/>